<comment type="caution">
    <text evidence="1">The sequence shown here is derived from an EMBL/GenBank/DDBJ whole genome shotgun (WGS) entry which is preliminary data.</text>
</comment>
<dbReference type="AlphaFoldDB" id="A0A4Z0ABP4"/>
<proteinExistence type="predicted"/>
<feature type="non-terminal residue" evidence="1">
    <location>
        <position position="276"/>
    </location>
</feature>
<keyword evidence="2" id="KW-1185">Reference proteome</keyword>
<protein>
    <submittedName>
        <fullName evidence="1">S-layer family protein</fullName>
    </submittedName>
</protein>
<organism evidence="1 2">
    <name type="scientific">Pseudomonas nabeulensis</name>
    <dbReference type="NCBI Taxonomy" id="2293833"/>
    <lineage>
        <taxon>Bacteria</taxon>
        <taxon>Pseudomonadati</taxon>
        <taxon>Pseudomonadota</taxon>
        <taxon>Gammaproteobacteria</taxon>
        <taxon>Pseudomonadales</taxon>
        <taxon>Pseudomonadaceae</taxon>
        <taxon>Pseudomonas</taxon>
    </lineage>
</organism>
<evidence type="ECO:0000313" key="1">
    <source>
        <dbReference type="EMBL" id="TFY84316.1"/>
    </source>
</evidence>
<feature type="non-terminal residue" evidence="1">
    <location>
        <position position="1"/>
    </location>
</feature>
<gene>
    <name evidence="1" type="ORF">DYL61_31175</name>
</gene>
<dbReference type="Proteomes" id="UP000297734">
    <property type="component" value="Unassembled WGS sequence"/>
</dbReference>
<dbReference type="EMBL" id="QUZT01000144">
    <property type="protein sequence ID" value="TFY84316.1"/>
    <property type="molecule type" value="Genomic_DNA"/>
</dbReference>
<accession>A0A4Z0ABP4</accession>
<sequence length="276" mass="30361">LNADTLQNRYSLLAANGDMHLSARSLINQGAASQTGTSSTIIGTPGRIDKALWDQMEFVDLPAFHNAPFDPVRFAELKARSSGAGFSNPGTLTTWREDGREQYAATLQSGGSLNLHATQYLQNGTLRENTLAQLTGEIGHNPNDLELSPERLSDDLTRPPEFQLPNGQYGLFIPSKNPGSPYLIETNPLFTHLANFLSSQYLLDKLGYNSDEAWRRLGDGYYESRLIRDAVLAKTGQRFLAGMDSDEDQFRYLMDNGLSARDSLQLSVGVGLSAQQ</sequence>
<name>A0A4Z0ABP4_9PSED</name>
<evidence type="ECO:0000313" key="2">
    <source>
        <dbReference type="Proteomes" id="UP000297734"/>
    </source>
</evidence>
<reference evidence="1 2" key="1">
    <citation type="journal article" date="2019" name="Syst. Appl. Microbiol.">
        <title>New species of pathogenic Pseudomonas isolated from citrus in Tunisia: Proposal of Pseudomonas kairouanensis sp. nov. and Pseudomonas nabeulensis sp. nov.</title>
        <authorList>
            <person name="Oueslati M."/>
            <person name="Mulet M."/>
            <person name="Gomila M."/>
            <person name="Berge O."/>
            <person name="Hajlaoui M.R."/>
            <person name="Lalucat J."/>
            <person name="Sadfi-Zouaoui N."/>
            <person name="Garcia-Valdes E."/>
        </authorList>
    </citation>
    <scope>NUCLEOTIDE SEQUENCE [LARGE SCALE GENOMIC DNA]</scope>
    <source>
        <strain evidence="1 2">E10B</strain>
    </source>
</reference>